<feature type="compositionally biased region" description="Polar residues" evidence="4">
    <location>
        <begin position="1995"/>
        <end position="2005"/>
    </location>
</feature>
<accession>A0AAD9SUY9</accession>
<protein>
    <submittedName>
        <fullName evidence="7">Uncharacterized protein</fullName>
    </submittedName>
</protein>
<name>A0AAD9SUY9_9HELO</name>
<evidence type="ECO:0000259" key="5">
    <source>
        <dbReference type="PROSITE" id="PS50013"/>
    </source>
</evidence>
<feature type="region of interest" description="Disordered" evidence="4">
    <location>
        <begin position="529"/>
        <end position="548"/>
    </location>
</feature>
<dbReference type="EMBL" id="JAUBYV010000010">
    <property type="protein sequence ID" value="KAK2624190.1"/>
    <property type="molecule type" value="Genomic_DNA"/>
</dbReference>
<feature type="region of interest" description="Disordered" evidence="4">
    <location>
        <begin position="158"/>
        <end position="358"/>
    </location>
</feature>
<evidence type="ECO:0000259" key="6">
    <source>
        <dbReference type="PROSITE" id="PS50103"/>
    </source>
</evidence>
<feature type="compositionally biased region" description="Basic residues" evidence="4">
    <location>
        <begin position="162"/>
        <end position="175"/>
    </location>
</feature>
<dbReference type="GO" id="GO:0008270">
    <property type="term" value="F:zinc ion binding"/>
    <property type="evidence" value="ECO:0007669"/>
    <property type="project" value="UniProtKB-KW"/>
</dbReference>
<dbReference type="Pfam" id="PF00385">
    <property type="entry name" value="Chromo"/>
    <property type="match status" value="1"/>
</dbReference>
<feature type="compositionally biased region" description="Polar residues" evidence="4">
    <location>
        <begin position="262"/>
        <end position="277"/>
    </location>
</feature>
<dbReference type="InterPro" id="IPR023780">
    <property type="entry name" value="Chromo_domain"/>
</dbReference>
<feature type="domain" description="C3H1-type" evidence="6">
    <location>
        <begin position="853"/>
        <end position="880"/>
    </location>
</feature>
<feature type="compositionally biased region" description="Polar residues" evidence="4">
    <location>
        <begin position="529"/>
        <end position="547"/>
    </location>
</feature>
<dbReference type="InterPro" id="IPR016197">
    <property type="entry name" value="Chromo-like_dom_sf"/>
</dbReference>
<dbReference type="Gene3D" id="4.10.1000.10">
    <property type="entry name" value="Zinc finger, CCCH-type"/>
    <property type="match status" value="1"/>
</dbReference>
<dbReference type="CDD" id="cd14273">
    <property type="entry name" value="UBA_TAP-C_like"/>
    <property type="match status" value="1"/>
</dbReference>
<evidence type="ECO:0000256" key="3">
    <source>
        <dbReference type="SAM" id="Coils"/>
    </source>
</evidence>
<dbReference type="SMART" id="SM00298">
    <property type="entry name" value="CHROMO"/>
    <property type="match status" value="1"/>
</dbReference>
<feature type="coiled-coil region" evidence="3">
    <location>
        <begin position="92"/>
        <end position="119"/>
    </location>
</feature>
<feature type="region of interest" description="Disordered" evidence="4">
    <location>
        <begin position="1144"/>
        <end position="1164"/>
    </location>
</feature>
<feature type="domain" description="C3H1-type" evidence="6">
    <location>
        <begin position="968"/>
        <end position="995"/>
    </location>
</feature>
<dbReference type="Proteomes" id="UP001285354">
    <property type="component" value="Unassembled WGS sequence"/>
</dbReference>
<comment type="subunit">
    <text evidence="1">Component of the NuA4 histone acetyltransferase complex.</text>
</comment>
<feature type="compositionally biased region" description="Basic and acidic residues" evidence="4">
    <location>
        <begin position="1845"/>
        <end position="1868"/>
    </location>
</feature>
<dbReference type="PROSITE" id="PS50103">
    <property type="entry name" value="ZF_C3H1"/>
    <property type="match status" value="6"/>
</dbReference>
<feature type="region of interest" description="Disordered" evidence="4">
    <location>
        <begin position="1969"/>
        <end position="2050"/>
    </location>
</feature>
<feature type="compositionally biased region" description="Basic and acidic residues" evidence="4">
    <location>
        <begin position="213"/>
        <end position="224"/>
    </location>
</feature>
<feature type="compositionally biased region" description="Polar residues" evidence="4">
    <location>
        <begin position="2012"/>
        <end position="2034"/>
    </location>
</feature>
<evidence type="ECO:0000313" key="8">
    <source>
        <dbReference type="Proteomes" id="UP001285354"/>
    </source>
</evidence>
<dbReference type="Gene3D" id="2.40.50.40">
    <property type="match status" value="1"/>
</dbReference>
<feature type="compositionally biased region" description="Polar residues" evidence="4">
    <location>
        <begin position="737"/>
        <end position="746"/>
    </location>
</feature>
<keyword evidence="2" id="KW-0479">Metal-binding</keyword>
<feature type="region of interest" description="Disordered" evidence="4">
    <location>
        <begin position="587"/>
        <end position="666"/>
    </location>
</feature>
<feature type="compositionally biased region" description="Basic and acidic residues" evidence="4">
    <location>
        <begin position="1972"/>
        <end position="1994"/>
    </location>
</feature>
<dbReference type="SMART" id="SM00356">
    <property type="entry name" value="ZnF_C3H1"/>
    <property type="match status" value="8"/>
</dbReference>
<dbReference type="InterPro" id="IPR000571">
    <property type="entry name" value="Znf_CCCH"/>
</dbReference>
<feature type="zinc finger region" description="C3H1-type" evidence="2">
    <location>
        <begin position="853"/>
        <end position="880"/>
    </location>
</feature>
<feature type="zinc finger region" description="C3H1-type" evidence="2">
    <location>
        <begin position="968"/>
        <end position="995"/>
    </location>
</feature>
<keyword evidence="2" id="KW-0862">Zinc</keyword>
<dbReference type="SUPFAM" id="SSF54160">
    <property type="entry name" value="Chromo domain-like"/>
    <property type="match status" value="1"/>
</dbReference>
<evidence type="ECO:0000256" key="1">
    <source>
        <dbReference type="ARBA" id="ARBA00011353"/>
    </source>
</evidence>
<keyword evidence="2" id="KW-0863">Zinc-finger</keyword>
<feature type="zinc finger region" description="C3H1-type" evidence="2">
    <location>
        <begin position="752"/>
        <end position="787"/>
    </location>
</feature>
<organism evidence="7 8">
    <name type="scientific">Diplocarpon rosae</name>
    <dbReference type="NCBI Taxonomy" id="946125"/>
    <lineage>
        <taxon>Eukaryota</taxon>
        <taxon>Fungi</taxon>
        <taxon>Dikarya</taxon>
        <taxon>Ascomycota</taxon>
        <taxon>Pezizomycotina</taxon>
        <taxon>Leotiomycetes</taxon>
        <taxon>Helotiales</taxon>
        <taxon>Drepanopezizaceae</taxon>
        <taxon>Diplocarpon</taxon>
    </lineage>
</organism>
<feature type="domain" description="C3H1-type" evidence="6">
    <location>
        <begin position="1103"/>
        <end position="1132"/>
    </location>
</feature>
<dbReference type="CDD" id="cd18966">
    <property type="entry name" value="chromodomain"/>
    <property type="match status" value="1"/>
</dbReference>
<proteinExistence type="predicted"/>
<reference evidence="7" key="1">
    <citation type="submission" date="2023-06" db="EMBL/GenBank/DDBJ databases">
        <title>Draft genome of Marssonina rosae.</title>
        <authorList>
            <person name="Cheng Q."/>
        </authorList>
    </citation>
    <scope>NUCLEOTIDE SEQUENCE</scope>
    <source>
        <strain evidence="7">R4</strain>
    </source>
</reference>
<gene>
    <name evidence="7" type="ORF">QTJ16_006140</name>
</gene>
<dbReference type="Pfam" id="PF14555">
    <property type="entry name" value="UBA_4"/>
    <property type="match status" value="1"/>
</dbReference>
<comment type="caution">
    <text evidence="7">The sequence shown here is derived from an EMBL/GenBank/DDBJ whole genome shotgun (WGS) entry which is preliminary data.</text>
</comment>
<feature type="zinc finger region" description="C3H1-type" evidence="2">
    <location>
        <begin position="464"/>
        <end position="497"/>
    </location>
</feature>
<feature type="compositionally biased region" description="Polar residues" evidence="4">
    <location>
        <begin position="628"/>
        <end position="641"/>
    </location>
</feature>
<keyword evidence="8" id="KW-1185">Reference proteome</keyword>
<feature type="zinc finger region" description="C3H1-type" evidence="2">
    <location>
        <begin position="669"/>
        <end position="703"/>
    </location>
</feature>
<feature type="domain" description="C3H1-type" evidence="6">
    <location>
        <begin position="669"/>
        <end position="703"/>
    </location>
</feature>
<feature type="compositionally biased region" description="Low complexity" evidence="4">
    <location>
        <begin position="292"/>
        <end position="311"/>
    </location>
</feature>
<dbReference type="GO" id="GO:0006338">
    <property type="term" value="P:chromatin remodeling"/>
    <property type="evidence" value="ECO:0007669"/>
    <property type="project" value="UniProtKB-ARBA"/>
</dbReference>
<feature type="compositionally biased region" description="Basic and acidic residues" evidence="4">
    <location>
        <begin position="193"/>
        <end position="204"/>
    </location>
</feature>
<feature type="domain" description="C3H1-type" evidence="6">
    <location>
        <begin position="752"/>
        <end position="787"/>
    </location>
</feature>
<feature type="region of interest" description="Disordered" evidence="4">
    <location>
        <begin position="394"/>
        <end position="449"/>
    </location>
</feature>
<dbReference type="PROSITE" id="PS50013">
    <property type="entry name" value="CHROMO_2"/>
    <property type="match status" value="1"/>
</dbReference>
<evidence type="ECO:0000256" key="2">
    <source>
        <dbReference type="PROSITE-ProRule" id="PRU00723"/>
    </source>
</evidence>
<evidence type="ECO:0000313" key="7">
    <source>
        <dbReference type="EMBL" id="KAK2624190.1"/>
    </source>
</evidence>
<feature type="domain" description="Chromo" evidence="5">
    <location>
        <begin position="29"/>
        <end position="90"/>
    </location>
</feature>
<feature type="region of interest" description="Disordered" evidence="4">
    <location>
        <begin position="720"/>
        <end position="753"/>
    </location>
</feature>
<keyword evidence="3" id="KW-0175">Coiled coil</keyword>
<feature type="domain" description="C3H1-type" evidence="6">
    <location>
        <begin position="464"/>
        <end position="497"/>
    </location>
</feature>
<feature type="compositionally biased region" description="Polar residues" evidence="4">
    <location>
        <begin position="1144"/>
        <end position="1156"/>
    </location>
</feature>
<dbReference type="InterPro" id="IPR000953">
    <property type="entry name" value="Chromo/chromo_shadow_dom"/>
</dbReference>
<feature type="region of interest" description="Disordered" evidence="4">
    <location>
        <begin position="1845"/>
        <end position="1872"/>
    </location>
</feature>
<feature type="zinc finger region" description="C3H1-type" evidence="2">
    <location>
        <begin position="1103"/>
        <end position="1132"/>
    </location>
</feature>
<sequence length="2091" mass="234054">MASASQCRDEDDISVTSTVSDQYSADDEFEVDRILAEKGGTQSGKFYLISWLDYPIEKATWEPANHVGPECLDAWKKRMQREKDGREQPFDIEGWEVRVKKAENEKADRKRRREAKRKRVRKANLQAFAEKVASKPSDGDASCSEATEEYLVEYDRGMKIKGPARRKKTAVKKSPSRLAIKGTTFEELGNEPSKADSRIEEMQIRRSNRGSSRAREVSSKHNVSDSDEDLPLSQIARTQPKTKVLSDSDEDLPLAQVARAQPKTQPVSSTSGSSAQRLITAAPTKDPTTALSSSAVRPPASSRPSSIGASRETPRPRGGLNNRAGKLATRGGPSMARNVFETGEPAKRRGNLLTNATKPSIDPKVFGIISHRRKAELQGRDMAERAPDLGVLGGLIDPSKPASIQPVKPSDLRKLSSSTSNQAGLDRAPGRSDLFLSRNETPNPEIPENYLSVPARQTLHQPTRSRRPVCFFWDRQQRHIGGPCQNGESCHFEHTYHYGLTVAAAPDLWVSPAAEPSLPTSKFSKIPTNDVASLPTGQDPVSTSSVGQEERKSRPLICFFWDRWMKNARNPPCVKRSSCTRDHTYEHGQLIAGPPPGFKFPSSDRFPPPLPQRNNPSTDEDTDVPFSGSIQATSLTGQVQKITKPAPSVSSASDLPSDKTPSGAKTPWKAGQPVCFFWDRAQKSSINLPCRNGNYCNYAHTYELGTTIAPAPSGFSSHDHYATHGRQSDLPVEPDTNAPSALSTVHSGRPSESKTHVCPFWDAEQRNSSKYSPCTKGANCRYLHTYIGGFPIGSAVCFFWDQNQKNNKCPPCADGPVNCMYRHSYGENAPIAPAPPHYKHPYPTARPQWNPENSRNAICYFFFNGRECDMSTCSFFHSMEPGMPIAPLPEEQVVHATTRMEQENHSYTQSASSVNQEDSVLNDTPAIANAQPVRPLTLPRALPPTTTCRELTTRPSAISNRPAWDPRDPHKAVCYFWYKGSCKRQMSCNYIHDLNPIIPISPPPWDHTAAKTCPLWAEGRCSKTARDCYNLHEYVDPAPRLRRGSSSNSRAEEVFASTNHLLIRPRKKSVKFADDPMELTEELPSMSLDHLSLDQQAPAFTIPANHVACRFFKAGAGYCENGASCQFVHDYPKQPDTIYVNNKPSPIREMSTSVPSDVQPRPETLSKTVDKDVDMLGSNVSQPEFGNQTHAASPNFTMKPISKSNSDMFKMGELASKKLTGRLGAMTKEVVFGSDEAQSLSLDFGDLELDKPDRWKLTLTSESKIILDQICLAQDVRLQQGLITRQVLWCGSLTAADPEHLEMLKSIDQAVDELALCAAGLVSTFAGFAILIFPSRKKEWRFLEDSARYSSDDAPLRYMIFRHENNFNRSRNSPSRVEFGKPFRKLLMDRVHGLRLNSLVPKYGKDQNPFKFYLLFPRSEEQSLDFFSAWIRSSNAESQIFDSRTKGSWDFFVKNHEGYGVIFIHDSLIGTISQLHSVSKLLKSSSIWIWDVSDSTSLYPRFPSILREPESELGTIKFTRLFPHGCAFLLTPSFLISEPELSYDLLKWFFLKSQSSTPGTWKLVCCSKLNDYILDLADAKVMEKEAFEKTHRDNPARESMLKQKKLSYDHCELRYKSHTLLAQAKGTIYPLGHGDGDSDSDSGFNEDMDGPIVEAPNMIDPDDEEQLVRWFAAWSMQKLDVHRKFGIIGTNQENAVRATRLKLKPPTKPLLSVQKQKAREIADKYCKPTAKKLDHIETLELTANFSDSSMAMDLDHPVISKHGIDINHPEDVLEFIRQTGSDPEDAKRYLAKANNNVSNAVQMYKHEDRDEQVVDVINSERRRPLLPLVIKDSDLERTTYNDTANRTKQDTKLRGAGHDTDGKVRGRSESNNGGVFDTNKILIAQQPACKTVSTGLEVEAGDSIRFIKFVSGKRHYAMNLRTNERGQVHEDLFHPEPTAMSHDQTRSSLSNKRPSSVIATDTFVLSSLSSIETDRPEHPVRPSFAPKEDKEVYKSQRTIGQTPQEESVAVGSKNTEVSDQRSSLDSVSLTSNESVRPPKRARRERPDRAYETKEFRATSAWYSELYEAGQGWEYIAVLTDWAEAKKYLQFK</sequence>
<evidence type="ECO:0000256" key="4">
    <source>
        <dbReference type="SAM" id="MobiDB-lite"/>
    </source>
</evidence>